<organism evidence="1 2">
    <name type="scientific">Rhodoblastus acidophilus</name>
    <name type="common">Rhodopseudomonas acidophila</name>
    <dbReference type="NCBI Taxonomy" id="1074"/>
    <lineage>
        <taxon>Bacteria</taxon>
        <taxon>Pseudomonadati</taxon>
        <taxon>Pseudomonadota</taxon>
        <taxon>Alphaproteobacteria</taxon>
        <taxon>Hyphomicrobiales</taxon>
        <taxon>Rhodoblastaceae</taxon>
        <taxon>Rhodoblastus</taxon>
    </lineage>
</organism>
<dbReference type="Proteomes" id="UP000198418">
    <property type="component" value="Unassembled WGS sequence"/>
</dbReference>
<proteinExistence type="predicted"/>
<dbReference type="AlphaFoldDB" id="A0A212RRS9"/>
<sequence>MKSIYPDLTRHPYYIVTPNYTSQSGGVKALHLLCHWLNRTGERAYILAYGGSDMVVNPDFLTPLLRPEIVDAHGADGLTPIVVYPEVVVGNPLQAQCVARYVLNYPGLLGGDKVYAPEELAFGFTKKLAEACGPDAPVLHMPLVDRSIFNPGRPRLRKGAAFYAYKYRDLHGQQVFGLPDGAIEITKCRPDSQTPAVIADILRSVEVFYSFEDTQLNIEALLCGCPVVLMRNSYLKTSLGEHEYGLDGIALGDSPQELERARDTVVAAQFNYQNLLDNFEIQLAELVKLTQAKAAQTPAARVNASIIAA</sequence>
<dbReference type="RefSeq" id="WP_088521210.1">
    <property type="nucleotide sequence ID" value="NZ_FYDG01000006.1"/>
</dbReference>
<protein>
    <recommendedName>
        <fullName evidence="3">Glycosyltransferase family 1 protein</fullName>
    </recommendedName>
</protein>
<accession>A0A212RRS9</accession>
<evidence type="ECO:0008006" key="3">
    <source>
        <dbReference type="Google" id="ProtNLM"/>
    </source>
</evidence>
<dbReference type="EMBL" id="FYDG01000006">
    <property type="protein sequence ID" value="SNB75278.1"/>
    <property type="molecule type" value="Genomic_DNA"/>
</dbReference>
<evidence type="ECO:0000313" key="1">
    <source>
        <dbReference type="EMBL" id="SNB75278.1"/>
    </source>
</evidence>
<gene>
    <name evidence="1" type="ORF">SAMN06265338_106208</name>
</gene>
<reference evidence="2" key="1">
    <citation type="submission" date="2017-06" db="EMBL/GenBank/DDBJ databases">
        <authorList>
            <person name="Varghese N."/>
            <person name="Submissions S."/>
        </authorList>
    </citation>
    <scope>NUCLEOTIDE SEQUENCE [LARGE SCALE GENOMIC DNA]</scope>
    <source>
        <strain evidence="2">DSM 137</strain>
    </source>
</reference>
<keyword evidence="2" id="KW-1185">Reference proteome</keyword>
<evidence type="ECO:0000313" key="2">
    <source>
        <dbReference type="Proteomes" id="UP000198418"/>
    </source>
</evidence>
<name>A0A212RRS9_RHOAC</name>
<dbReference type="OrthoDB" id="9179784at2"/>